<evidence type="ECO:0000313" key="11">
    <source>
        <dbReference type="EMBL" id="KAK5102223.1"/>
    </source>
</evidence>
<comment type="similarity">
    <text evidence="1">Belongs to the ribonuclease N1/T1 family.</text>
</comment>
<dbReference type="InterPro" id="IPR000026">
    <property type="entry name" value="N1-like"/>
</dbReference>
<keyword evidence="5" id="KW-0255">Endonuclease</keyword>
<dbReference type="PIRSF" id="PIRSF037430">
    <property type="entry name" value="RNase_U2"/>
    <property type="match status" value="1"/>
</dbReference>
<keyword evidence="3" id="KW-0540">Nuclease</keyword>
<feature type="signal peptide" evidence="10">
    <location>
        <begin position="1"/>
        <end position="16"/>
    </location>
</feature>
<dbReference type="Pfam" id="PF00545">
    <property type="entry name" value="Ribonuclease"/>
    <property type="match status" value="1"/>
</dbReference>
<organism evidence="11 12">
    <name type="scientific">Lithohypha guttulata</name>
    <dbReference type="NCBI Taxonomy" id="1690604"/>
    <lineage>
        <taxon>Eukaryota</taxon>
        <taxon>Fungi</taxon>
        <taxon>Dikarya</taxon>
        <taxon>Ascomycota</taxon>
        <taxon>Pezizomycotina</taxon>
        <taxon>Eurotiomycetes</taxon>
        <taxon>Chaetothyriomycetidae</taxon>
        <taxon>Chaetothyriales</taxon>
        <taxon>Trichomeriaceae</taxon>
        <taxon>Lithohypha</taxon>
    </lineage>
</organism>
<dbReference type="CDD" id="cd00606">
    <property type="entry name" value="fungal_RNase"/>
    <property type="match status" value="1"/>
</dbReference>
<feature type="chain" id="PRO_5045514980" description="ribonuclease T1" evidence="10">
    <location>
        <begin position="17"/>
        <end position="150"/>
    </location>
</feature>
<comment type="catalytic activity">
    <reaction evidence="9">
        <text>[RNA] containing guanosine + H2O = an [RNA fragment]-3'-guanosine-3'-phosphate + a 5'-hydroxy-ribonucleotide-3'-[RNA fragment].</text>
        <dbReference type="EC" id="4.6.1.24"/>
    </reaction>
</comment>
<dbReference type="EC" id="4.6.1.24" evidence="2"/>
<evidence type="ECO:0000256" key="1">
    <source>
        <dbReference type="ARBA" id="ARBA00009006"/>
    </source>
</evidence>
<evidence type="ECO:0000256" key="8">
    <source>
        <dbReference type="ARBA" id="ARBA00023239"/>
    </source>
</evidence>
<evidence type="ECO:0000256" key="9">
    <source>
        <dbReference type="ARBA" id="ARBA00034015"/>
    </source>
</evidence>
<evidence type="ECO:0000256" key="4">
    <source>
        <dbReference type="ARBA" id="ARBA00022729"/>
    </source>
</evidence>
<protein>
    <recommendedName>
        <fullName evidence="2">ribonuclease T1</fullName>
        <ecNumber evidence="2">4.6.1.24</ecNumber>
    </recommendedName>
</protein>
<evidence type="ECO:0000256" key="7">
    <source>
        <dbReference type="ARBA" id="ARBA00023157"/>
    </source>
</evidence>
<keyword evidence="6" id="KW-0378">Hydrolase</keyword>
<dbReference type="SUPFAM" id="SSF53933">
    <property type="entry name" value="Microbial ribonucleases"/>
    <property type="match status" value="1"/>
</dbReference>
<evidence type="ECO:0000256" key="2">
    <source>
        <dbReference type="ARBA" id="ARBA00012549"/>
    </source>
</evidence>
<dbReference type="EMBL" id="JAVRRG010000003">
    <property type="protein sequence ID" value="KAK5102223.1"/>
    <property type="molecule type" value="Genomic_DNA"/>
</dbReference>
<accession>A0ABR0KNT7</accession>
<dbReference type="InterPro" id="IPR016191">
    <property type="entry name" value="Ribonuclease/ribotoxin"/>
</dbReference>
<dbReference type="PANTHER" id="PTHR42104">
    <property type="entry name" value="EXTRACELLULAR GUANYL-SPECIFIC RIBONUCLEASE RNTA (AFU_ORTHOLOGUE AFUA_4G03230)"/>
    <property type="match status" value="1"/>
</dbReference>
<name>A0ABR0KNT7_9EURO</name>
<dbReference type="Gene3D" id="3.10.450.30">
    <property type="entry name" value="Microbial ribonucleases"/>
    <property type="match status" value="1"/>
</dbReference>
<dbReference type="PANTHER" id="PTHR42104:SF1">
    <property type="entry name" value="EXTRACELLULAR GUANYL-SPECIFIC RIBONUCLEASE RNTA (AFU_ORTHOLOGUE AFUA_4G03230)"/>
    <property type="match status" value="1"/>
</dbReference>
<evidence type="ECO:0000256" key="10">
    <source>
        <dbReference type="SAM" id="SignalP"/>
    </source>
</evidence>
<gene>
    <name evidence="11" type="ORF">LTR24_000456</name>
</gene>
<reference evidence="11 12" key="1">
    <citation type="submission" date="2023-08" db="EMBL/GenBank/DDBJ databases">
        <title>Black Yeasts Isolated from many extreme environments.</title>
        <authorList>
            <person name="Coleine C."/>
            <person name="Stajich J.E."/>
            <person name="Selbmann L."/>
        </authorList>
    </citation>
    <scope>NUCLEOTIDE SEQUENCE [LARGE SCALE GENOMIC DNA]</scope>
    <source>
        <strain evidence="11 12">CCFEE 5885</strain>
    </source>
</reference>
<keyword evidence="4 10" id="KW-0732">Signal</keyword>
<comment type="caution">
    <text evidence="11">The sequence shown here is derived from an EMBL/GenBank/DDBJ whole genome shotgun (WGS) entry which is preliminary data.</text>
</comment>
<evidence type="ECO:0000256" key="6">
    <source>
        <dbReference type="ARBA" id="ARBA00022801"/>
    </source>
</evidence>
<keyword evidence="12" id="KW-1185">Reference proteome</keyword>
<evidence type="ECO:0000313" key="12">
    <source>
        <dbReference type="Proteomes" id="UP001345013"/>
    </source>
</evidence>
<proteinExistence type="inferred from homology"/>
<sequence>MKLSDVSLTVLPAVLALPAPVAVDSPSLEVRENVSLTSSLLSLFDKRKSCAETCGNVCYAQSTIDQAVSAGYKLYKEGKDEGDYPHTYNNYEGFDFPVSGPYQEYPVLSDTQAYDGGSPGADRVIFNTKGVFAGTITHTGASGDDFVGCE</sequence>
<dbReference type="Proteomes" id="UP001345013">
    <property type="component" value="Unassembled WGS sequence"/>
</dbReference>
<evidence type="ECO:0000256" key="5">
    <source>
        <dbReference type="ARBA" id="ARBA00022759"/>
    </source>
</evidence>
<keyword evidence="7" id="KW-1015">Disulfide bond</keyword>
<keyword evidence="8" id="KW-0456">Lyase</keyword>
<evidence type="ECO:0000256" key="3">
    <source>
        <dbReference type="ARBA" id="ARBA00022722"/>
    </source>
</evidence>
<dbReference type="InterPro" id="IPR048269">
    <property type="entry name" value="RNase_U2"/>
</dbReference>